<dbReference type="RefSeq" id="WP_344786295.1">
    <property type="nucleotide sequence ID" value="NZ_BAABCA010000001.1"/>
</dbReference>
<comment type="subcellular location">
    <subcellularLocation>
        <location evidence="1">Membrane</location>
        <topology evidence="1">Multi-pass membrane protein</topology>
    </subcellularLocation>
</comment>
<comment type="caution">
    <text evidence="9">The sequence shown here is derived from an EMBL/GenBank/DDBJ whole genome shotgun (WGS) entry which is preliminary data.</text>
</comment>
<protein>
    <submittedName>
        <fullName evidence="9">Rhomboid family intramembrane serine protease</fullName>
    </submittedName>
</protein>
<feature type="transmembrane region" description="Helical" evidence="7">
    <location>
        <begin position="166"/>
        <end position="186"/>
    </location>
</feature>
<feature type="transmembrane region" description="Helical" evidence="7">
    <location>
        <begin position="84"/>
        <end position="101"/>
    </location>
</feature>
<gene>
    <name evidence="9" type="ORF">GCM10022291_03310</name>
</gene>
<evidence type="ECO:0000256" key="2">
    <source>
        <dbReference type="ARBA" id="ARBA00009045"/>
    </source>
</evidence>
<evidence type="ECO:0000256" key="4">
    <source>
        <dbReference type="ARBA" id="ARBA00022801"/>
    </source>
</evidence>
<keyword evidence="6 7" id="KW-0472">Membrane</keyword>
<name>A0ABP8C0Q8_9FLAO</name>
<evidence type="ECO:0000313" key="10">
    <source>
        <dbReference type="Proteomes" id="UP001501496"/>
    </source>
</evidence>
<keyword evidence="10" id="KW-1185">Reference proteome</keyword>
<dbReference type="InterPro" id="IPR035952">
    <property type="entry name" value="Rhomboid-like_sf"/>
</dbReference>
<evidence type="ECO:0000259" key="8">
    <source>
        <dbReference type="Pfam" id="PF01694"/>
    </source>
</evidence>
<feature type="transmembrane region" description="Helical" evidence="7">
    <location>
        <begin position="108"/>
        <end position="127"/>
    </location>
</feature>
<evidence type="ECO:0000313" key="9">
    <source>
        <dbReference type="EMBL" id="GAA4231246.1"/>
    </source>
</evidence>
<sequence>MGKLDLITIVIIAANVIISYKGFGDFNFFEKYKFQVGAIQRGEKMRLFSAGFLHADNQHLFFNMVSLYFFADVVIRLLNPLQFIIIYIGSLLLGNLLSFYFHKNEYHYSAVGASGAVSGIIYSAILLQPGMNLYMFFIPIPIPAYLFGIGYLLYSIYGMKNRVGNIGHDAHFGGAIGGYLITLLLAPYLFQTNMLMIGLLALPIVLLFGMKKAGKI</sequence>
<dbReference type="Gene3D" id="1.20.1540.10">
    <property type="entry name" value="Rhomboid-like"/>
    <property type="match status" value="1"/>
</dbReference>
<dbReference type="InterPro" id="IPR022764">
    <property type="entry name" value="Peptidase_S54_rhomboid_dom"/>
</dbReference>
<dbReference type="InterPro" id="IPR050925">
    <property type="entry name" value="Rhomboid_protease_S54"/>
</dbReference>
<feature type="transmembrane region" description="Helical" evidence="7">
    <location>
        <begin position="6"/>
        <end position="23"/>
    </location>
</feature>
<feature type="domain" description="Peptidase S54 rhomboid" evidence="8">
    <location>
        <begin position="42"/>
        <end position="186"/>
    </location>
</feature>
<accession>A0ABP8C0Q8</accession>
<evidence type="ECO:0000256" key="3">
    <source>
        <dbReference type="ARBA" id="ARBA00022692"/>
    </source>
</evidence>
<reference evidence="10" key="1">
    <citation type="journal article" date="2019" name="Int. J. Syst. Evol. Microbiol.">
        <title>The Global Catalogue of Microorganisms (GCM) 10K type strain sequencing project: providing services to taxonomists for standard genome sequencing and annotation.</title>
        <authorList>
            <consortium name="The Broad Institute Genomics Platform"/>
            <consortium name="The Broad Institute Genome Sequencing Center for Infectious Disease"/>
            <person name="Wu L."/>
            <person name="Ma J."/>
        </authorList>
    </citation>
    <scope>NUCLEOTIDE SEQUENCE [LARGE SCALE GENOMIC DNA]</scope>
    <source>
        <strain evidence="10">JCM 17630</strain>
    </source>
</reference>
<dbReference type="Pfam" id="PF01694">
    <property type="entry name" value="Rhomboid"/>
    <property type="match status" value="1"/>
</dbReference>
<dbReference type="GO" id="GO:0006508">
    <property type="term" value="P:proteolysis"/>
    <property type="evidence" value="ECO:0007669"/>
    <property type="project" value="UniProtKB-KW"/>
</dbReference>
<keyword evidence="5 7" id="KW-1133">Transmembrane helix</keyword>
<evidence type="ECO:0000256" key="5">
    <source>
        <dbReference type="ARBA" id="ARBA00022989"/>
    </source>
</evidence>
<feature type="transmembrane region" description="Helical" evidence="7">
    <location>
        <begin position="133"/>
        <end position="154"/>
    </location>
</feature>
<evidence type="ECO:0000256" key="1">
    <source>
        <dbReference type="ARBA" id="ARBA00004141"/>
    </source>
</evidence>
<dbReference type="GO" id="GO:0008233">
    <property type="term" value="F:peptidase activity"/>
    <property type="evidence" value="ECO:0007669"/>
    <property type="project" value="UniProtKB-KW"/>
</dbReference>
<evidence type="ECO:0000256" key="7">
    <source>
        <dbReference type="SAM" id="Phobius"/>
    </source>
</evidence>
<proteinExistence type="inferred from homology"/>
<keyword evidence="3 7" id="KW-0812">Transmembrane</keyword>
<comment type="similarity">
    <text evidence="2">Belongs to the peptidase S54 family.</text>
</comment>
<organism evidence="9 10">
    <name type="scientific">Postechiella marina</name>
    <dbReference type="NCBI Taxonomy" id="943941"/>
    <lineage>
        <taxon>Bacteria</taxon>
        <taxon>Pseudomonadati</taxon>
        <taxon>Bacteroidota</taxon>
        <taxon>Flavobacteriia</taxon>
        <taxon>Flavobacteriales</taxon>
        <taxon>Flavobacteriaceae</taxon>
        <taxon>Postechiella</taxon>
    </lineage>
</organism>
<evidence type="ECO:0000256" key="6">
    <source>
        <dbReference type="ARBA" id="ARBA00023136"/>
    </source>
</evidence>
<dbReference type="Proteomes" id="UP001501496">
    <property type="component" value="Unassembled WGS sequence"/>
</dbReference>
<keyword evidence="9" id="KW-0645">Protease</keyword>
<feature type="transmembrane region" description="Helical" evidence="7">
    <location>
        <begin position="192"/>
        <end position="210"/>
    </location>
</feature>
<dbReference type="PANTHER" id="PTHR43731:SF14">
    <property type="entry name" value="PRESENILIN-ASSOCIATED RHOMBOID-LIKE PROTEIN, MITOCHONDRIAL"/>
    <property type="match status" value="1"/>
</dbReference>
<dbReference type="PANTHER" id="PTHR43731">
    <property type="entry name" value="RHOMBOID PROTEASE"/>
    <property type="match status" value="1"/>
</dbReference>
<dbReference type="EMBL" id="BAABCA010000001">
    <property type="protein sequence ID" value="GAA4231246.1"/>
    <property type="molecule type" value="Genomic_DNA"/>
</dbReference>
<dbReference type="SUPFAM" id="SSF144091">
    <property type="entry name" value="Rhomboid-like"/>
    <property type="match status" value="1"/>
</dbReference>
<keyword evidence="4" id="KW-0378">Hydrolase</keyword>